<evidence type="ECO:0000256" key="3">
    <source>
        <dbReference type="ARBA" id="ARBA00023027"/>
    </source>
</evidence>
<evidence type="ECO:0000256" key="4">
    <source>
        <dbReference type="PIRNR" id="PIRNR036492"/>
    </source>
</evidence>
<dbReference type="Pfam" id="PF00171">
    <property type="entry name" value="Aldedh"/>
    <property type="match status" value="1"/>
</dbReference>
<dbReference type="AlphaFoldDB" id="A0AAD7XCV1"/>
<evidence type="ECO:0000313" key="10">
    <source>
        <dbReference type="EMBL" id="KAJ8488349.1"/>
    </source>
</evidence>
<evidence type="ECO:0000256" key="6">
    <source>
        <dbReference type="PROSITE-ProRule" id="PRU10007"/>
    </source>
</evidence>
<reference evidence="10" key="1">
    <citation type="submission" date="2022-11" db="EMBL/GenBank/DDBJ databases">
        <title>Genome Sequence of Cubamyces cubensis.</title>
        <authorList>
            <person name="Buettner E."/>
        </authorList>
    </citation>
    <scope>NUCLEOTIDE SEQUENCE</scope>
    <source>
        <strain evidence="10">MPL-01</strain>
    </source>
</reference>
<dbReference type="GO" id="GO:0004029">
    <property type="term" value="F:aldehyde dehydrogenase (NAD+) activity"/>
    <property type="evidence" value="ECO:0007669"/>
    <property type="project" value="TreeGrafter"/>
</dbReference>
<gene>
    <name evidence="10" type="ORF">ONZ51_g3592</name>
</gene>
<dbReference type="FunFam" id="3.40.309.10:FF:000025">
    <property type="entry name" value="Aldehyde dehydrogenase"/>
    <property type="match status" value="1"/>
</dbReference>
<feature type="domain" description="Aldehyde dehydrogenase" evidence="9">
    <location>
        <begin position="5"/>
        <end position="437"/>
    </location>
</feature>
<evidence type="ECO:0000256" key="5">
    <source>
        <dbReference type="PIRSR" id="PIRSR036492-1"/>
    </source>
</evidence>
<dbReference type="SUPFAM" id="SSF53720">
    <property type="entry name" value="ALDH-like"/>
    <property type="match status" value="1"/>
</dbReference>
<name>A0AAD7XCV1_9APHY</name>
<dbReference type="InterPro" id="IPR016162">
    <property type="entry name" value="Ald_DH_N"/>
</dbReference>
<organism evidence="10 11">
    <name type="scientific">Trametes cubensis</name>
    <dbReference type="NCBI Taxonomy" id="1111947"/>
    <lineage>
        <taxon>Eukaryota</taxon>
        <taxon>Fungi</taxon>
        <taxon>Dikarya</taxon>
        <taxon>Basidiomycota</taxon>
        <taxon>Agaricomycotina</taxon>
        <taxon>Agaricomycetes</taxon>
        <taxon>Polyporales</taxon>
        <taxon>Polyporaceae</taxon>
        <taxon>Trametes</taxon>
    </lineage>
</organism>
<dbReference type="PANTHER" id="PTHR43570">
    <property type="entry name" value="ALDEHYDE DEHYDROGENASE"/>
    <property type="match status" value="1"/>
</dbReference>
<evidence type="ECO:0000256" key="1">
    <source>
        <dbReference type="ARBA" id="ARBA00009986"/>
    </source>
</evidence>
<dbReference type="Proteomes" id="UP001215151">
    <property type="component" value="Unassembled WGS sequence"/>
</dbReference>
<feature type="transmembrane region" description="Helical" evidence="8">
    <location>
        <begin position="114"/>
        <end position="133"/>
    </location>
</feature>
<keyword evidence="8" id="KW-0472">Membrane</keyword>
<dbReference type="PROSITE" id="PS00687">
    <property type="entry name" value="ALDEHYDE_DEHYDR_GLU"/>
    <property type="match status" value="1"/>
</dbReference>
<dbReference type="GO" id="GO:0006081">
    <property type="term" value="P:aldehyde metabolic process"/>
    <property type="evidence" value="ECO:0007669"/>
    <property type="project" value="InterPro"/>
</dbReference>
<dbReference type="Gene3D" id="3.40.309.10">
    <property type="entry name" value="Aldehyde Dehydrogenase, Chain A, domain 2"/>
    <property type="match status" value="1"/>
</dbReference>
<dbReference type="InterPro" id="IPR016160">
    <property type="entry name" value="Ald_DH_CS_CYS"/>
</dbReference>
<dbReference type="FunFam" id="3.40.605.10:FF:000004">
    <property type="entry name" value="Aldehyde dehydrogenase"/>
    <property type="match status" value="1"/>
</dbReference>
<proteinExistence type="inferred from homology"/>
<evidence type="ECO:0000256" key="2">
    <source>
        <dbReference type="ARBA" id="ARBA00023002"/>
    </source>
</evidence>
<dbReference type="PIRSF" id="PIRSF036492">
    <property type="entry name" value="ALDH"/>
    <property type="match status" value="1"/>
</dbReference>
<dbReference type="Gene3D" id="3.40.605.10">
    <property type="entry name" value="Aldehyde Dehydrogenase, Chain A, domain 1"/>
    <property type="match status" value="1"/>
</dbReference>
<dbReference type="InterPro" id="IPR016161">
    <property type="entry name" value="Ald_DH/histidinol_DH"/>
</dbReference>
<dbReference type="PANTHER" id="PTHR43570:SF16">
    <property type="entry name" value="ALDEHYDE DEHYDROGENASE TYPE III, ISOFORM Q"/>
    <property type="match status" value="1"/>
</dbReference>
<evidence type="ECO:0000256" key="7">
    <source>
        <dbReference type="RuleBase" id="RU003345"/>
    </source>
</evidence>
<keyword evidence="11" id="KW-1185">Reference proteome</keyword>
<accession>A0AAD7XCV1</accession>
<dbReference type="InterPro" id="IPR029510">
    <property type="entry name" value="Ald_DH_CS_GLU"/>
</dbReference>
<evidence type="ECO:0000259" key="9">
    <source>
        <dbReference type="Pfam" id="PF00171"/>
    </source>
</evidence>
<sequence>MSTLTYTAVEDIPKVHATARKAFDSGKTKSLTFRKEQIAQLGYLIKDNADRLREALHADLGRPYEETDMLDFGPAFGQIKLAYESVEKWNKPQSVDFSLNWFPMRPKMFPEPKGVALLIAPFNIPIFLLFGPLTSAIAAGNAAVLKPSEQTPATSQLLAELLPKYLDPELYHIVNGGVPETTRLLELQWDHILYTGNGRVARIVAAAAAKHLTPLTLELGGKNPVVLDPKVDIKMAAKRILWGRFSNSGQICVCPEYVLVPAHFQDTFVDAIKETYQSFFPEGPENSKSFARIVTEAHAARIKRLLDETKGKIVVGGQTDVSKRYIAPTVVRDVTGDDSLMSEEIFGPVLAIVPVKDVDEAISFIRARDYPLAVYVFSHDKKFQRKVFENTKSGAAVVNETVVNAGVPSLPVGGIGPSGTGYYSGKHAFEQFSHYRTTLNNPGWVDTLIFNFRYPPFKPSYRKYTAALFGNLPPRPGQKPSFAKRWGFWIVFALVGASSVLLTKQGRLLSLTQLKGLIRA</sequence>
<keyword evidence="3" id="KW-0520">NAD</keyword>
<feature type="active site" evidence="5">
    <location>
        <position position="252"/>
    </location>
</feature>
<evidence type="ECO:0000256" key="8">
    <source>
        <dbReference type="SAM" id="Phobius"/>
    </source>
</evidence>
<comment type="caution">
    <text evidence="10">The sequence shown here is derived from an EMBL/GenBank/DDBJ whole genome shotgun (WGS) entry which is preliminary data.</text>
</comment>
<dbReference type="PROSITE" id="PS00070">
    <property type="entry name" value="ALDEHYDE_DEHYDR_CYS"/>
    <property type="match status" value="1"/>
</dbReference>
<protein>
    <recommendedName>
        <fullName evidence="4">Aldehyde dehydrogenase</fullName>
    </recommendedName>
</protein>
<dbReference type="InterPro" id="IPR016163">
    <property type="entry name" value="Ald_DH_C"/>
</dbReference>
<comment type="similarity">
    <text evidence="1 4 7">Belongs to the aldehyde dehydrogenase family.</text>
</comment>
<keyword evidence="8" id="KW-1133">Transmembrane helix</keyword>
<evidence type="ECO:0000313" key="11">
    <source>
        <dbReference type="Proteomes" id="UP001215151"/>
    </source>
</evidence>
<feature type="active site" evidence="5 6">
    <location>
        <position position="218"/>
    </location>
</feature>
<dbReference type="GO" id="GO:0005737">
    <property type="term" value="C:cytoplasm"/>
    <property type="evidence" value="ECO:0007669"/>
    <property type="project" value="TreeGrafter"/>
</dbReference>
<dbReference type="InterPro" id="IPR015590">
    <property type="entry name" value="Aldehyde_DH_dom"/>
</dbReference>
<dbReference type="EMBL" id="JAPEVG010000064">
    <property type="protein sequence ID" value="KAJ8488349.1"/>
    <property type="molecule type" value="Genomic_DNA"/>
</dbReference>
<keyword evidence="8" id="KW-0812">Transmembrane</keyword>
<keyword evidence="2 4" id="KW-0560">Oxidoreductase</keyword>
<dbReference type="InterPro" id="IPR012394">
    <property type="entry name" value="Aldehyde_DH_NAD(P)"/>
</dbReference>
<feature type="transmembrane region" description="Helical" evidence="8">
    <location>
        <begin position="486"/>
        <end position="503"/>
    </location>
</feature>